<organism evidence="2 3">
    <name type="scientific">Pseudoxanthomonas suwonensis (strain 11-1)</name>
    <dbReference type="NCBI Taxonomy" id="743721"/>
    <lineage>
        <taxon>Bacteria</taxon>
        <taxon>Pseudomonadati</taxon>
        <taxon>Pseudomonadota</taxon>
        <taxon>Gammaproteobacteria</taxon>
        <taxon>Lysobacterales</taxon>
        <taxon>Lysobacteraceae</taxon>
        <taxon>Pseudoxanthomonas</taxon>
    </lineage>
</organism>
<gene>
    <name evidence="2" type="ordered locus">Psesu_0463</name>
</gene>
<proteinExistence type="predicted"/>
<dbReference type="RefSeq" id="WP_013534151.1">
    <property type="nucleotide sequence ID" value="NC_014924.1"/>
</dbReference>
<dbReference type="AlphaFoldDB" id="E6WQ72"/>
<keyword evidence="3" id="KW-1185">Reference proteome</keyword>
<protein>
    <submittedName>
        <fullName evidence="2">Uncharacterized protein</fullName>
    </submittedName>
</protein>
<evidence type="ECO:0000313" key="2">
    <source>
        <dbReference type="EMBL" id="ADV26321.1"/>
    </source>
</evidence>
<dbReference type="Proteomes" id="UP000008632">
    <property type="component" value="Chromosome"/>
</dbReference>
<dbReference type="STRING" id="743721.Psesu_0463"/>
<evidence type="ECO:0000313" key="3">
    <source>
        <dbReference type="Proteomes" id="UP000008632"/>
    </source>
</evidence>
<name>E6WQ72_PSEUU</name>
<sequence>MAREHGGKGISLATGIALGIALSLATSGRRSRPGDDAEAGDNRDDGKS</sequence>
<dbReference type="EMBL" id="CP002446">
    <property type="protein sequence ID" value="ADV26321.1"/>
    <property type="molecule type" value="Genomic_DNA"/>
</dbReference>
<dbReference type="KEGG" id="psu:Psesu_0463"/>
<evidence type="ECO:0000256" key="1">
    <source>
        <dbReference type="SAM" id="MobiDB-lite"/>
    </source>
</evidence>
<accession>E6WQ72</accession>
<feature type="compositionally biased region" description="Basic and acidic residues" evidence="1">
    <location>
        <begin position="32"/>
        <end position="48"/>
    </location>
</feature>
<feature type="region of interest" description="Disordered" evidence="1">
    <location>
        <begin position="25"/>
        <end position="48"/>
    </location>
</feature>
<reference evidence="2 3" key="1">
    <citation type="submission" date="2011-01" db="EMBL/GenBank/DDBJ databases">
        <title>Complete sequence of Pseudoxanthomonas suwonensis 11-1.</title>
        <authorList>
            <consortium name="US DOE Joint Genome Institute"/>
            <person name="Lucas S."/>
            <person name="Copeland A."/>
            <person name="Lapidus A."/>
            <person name="Cheng J.-F."/>
            <person name="Goodwin L."/>
            <person name="Pitluck S."/>
            <person name="Teshima H."/>
            <person name="Detter J.C."/>
            <person name="Han C."/>
            <person name="Tapia R."/>
            <person name="Land M."/>
            <person name="Hauser L."/>
            <person name="Kyrpides N."/>
            <person name="Ivanova N."/>
            <person name="Ovchinnikova G."/>
            <person name="Siebers A.K."/>
            <person name="Allgaier M."/>
            <person name="Thelen M.P."/>
            <person name="Hugenholtz P."/>
            <person name="Gladden J."/>
            <person name="Woyke T."/>
        </authorList>
    </citation>
    <scope>NUCLEOTIDE SEQUENCE [LARGE SCALE GENOMIC DNA]</scope>
    <source>
        <strain evidence="3">11-1</strain>
    </source>
</reference>
<dbReference type="HOGENOM" id="CLU_3156961_0_0_6"/>